<dbReference type="GO" id="GO:0006352">
    <property type="term" value="P:DNA-templated transcription initiation"/>
    <property type="evidence" value="ECO:0007669"/>
    <property type="project" value="InterPro"/>
</dbReference>
<dbReference type="GO" id="GO:0003700">
    <property type="term" value="F:DNA-binding transcription factor activity"/>
    <property type="evidence" value="ECO:0007669"/>
    <property type="project" value="InterPro"/>
</dbReference>
<evidence type="ECO:0000313" key="3">
    <source>
        <dbReference type="Proteomes" id="UP000029278"/>
    </source>
</evidence>
<dbReference type="GeneID" id="77008311"/>
<protein>
    <submittedName>
        <fullName evidence="2">Helix-turn-helix domain protein</fullName>
    </submittedName>
</protein>
<dbReference type="Proteomes" id="UP000029278">
    <property type="component" value="Unassembled WGS sequence"/>
</dbReference>
<proteinExistence type="predicted"/>
<dbReference type="InterPro" id="IPR013325">
    <property type="entry name" value="RNA_pol_sigma_r2"/>
</dbReference>
<evidence type="ECO:0000259" key="1">
    <source>
        <dbReference type="Pfam" id="PF12645"/>
    </source>
</evidence>
<sequence length="66" mass="7961">MREVIDLIQPAQNGDTQAEAELIHRYEPLINKYSRQNGRLNEDCKQQLILEFILAVRRFDLNRYYH</sequence>
<accession>A0A091A7H7</accession>
<evidence type="ECO:0000313" key="2">
    <source>
        <dbReference type="EMBL" id="KFN12186.1"/>
    </source>
</evidence>
<comment type="caution">
    <text evidence="2">The sequence shown here is derived from an EMBL/GenBank/DDBJ whole genome shotgun (WGS) entry which is preliminary data.</text>
</comment>
<dbReference type="HOGENOM" id="CLU_190571_1_1_9"/>
<dbReference type="InterPro" id="IPR024760">
    <property type="entry name" value="HTH_dom_conjug_TS-like"/>
</dbReference>
<gene>
    <name evidence="2" type="ORF">DJ90_2076</name>
</gene>
<reference evidence="2 3" key="1">
    <citation type="submission" date="2014-04" db="EMBL/GenBank/DDBJ databases">
        <authorList>
            <person name="Bishop-Lilly K.A."/>
            <person name="Broomall S.M."/>
            <person name="Chain P.S."/>
            <person name="Chertkov O."/>
            <person name="Coyne S.R."/>
            <person name="Daligault H.E."/>
            <person name="Davenport K.W."/>
            <person name="Erkkila T."/>
            <person name="Frey K.G."/>
            <person name="Gibbons H.S."/>
            <person name="Gu W."/>
            <person name="Jaissle J."/>
            <person name="Johnson S.L."/>
            <person name="Koroleva G.I."/>
            <person name="Ladner J.T."/>
            <person name="Lo C.-C."/>
            <person name="Minogue T.D."/>
            <person name="Munk C."/>
            <person name="Palacios G.F."/>
            <person name="Redden C.L."/>
            <person name="Rosenzweig C.N."/>
            <person name="Scholz M.B."/>
            <person name="Teshima H."/>
            <person name="Xu Y."/>
        </authorList>
    </citation>
    <scope>NUCLEOTIDE SEQUENCE [LARGE SCALE GENOMIC DNA]</scope>
    <source>
        <strain evidence="2 3">8244</strain>
    </source>
</reference>
<dbReference type="OrthoDB" id="1856222at2"/>
<dbReference type="EMBL" id="JMQA01000001">
    <property type="protein sequence ID" value="KFN12186.1"/>
    <property type="molecule type" value="Genomic_DNA"/>
</dbReference>
<keyword evidence="3" id="KW-1185">Reference proteome</keyword>
<feature type="domain" description="Helix-turn-helix conjugative transposon-like" evidence="1">
    <location>
        <begin position="7"/>
        <end position="60"/>
    </location>
</feature>
<dbReference type="RefSeq" id="WP_036624206.1">
    <property type="nucleotide sequence ID" value="NZ_JAKOBR010000102.1"/>
</dbReference>
<dbReference type="SUPFAM" id="SSF88946">
    <property type="entry name" value="Sigma2 domain of RNA polymerase sigma factors"/>
    <property type="match status" value="1"/>
</dbReference>
<organism evidence="2 3">
    <name type="scientific">Paenibacillus macerans</name>
    <name type="common">Bacillus macerans</name>
    <dbReference type="NCBI Taxonomy" id="44252"/>
    <lineage>
        <taxon>Bacteria</taxon>
        <taxon>Bacillati</taxon>
        <taxon>Bacillota</taxon>
        <taxon>Bacilli</taxon>
        <taxon>Bacillales</taxon>
        <taxon>Paenibacillaceae</taxon>
        <taxon>Paenibacillus</taxon>
    </lineage>
</organism>
<dbReference type="Pfam" id="PF12645">
    <property type="entry name" value="HTH_16"/>
    <property type="match status" value="1"/>
</dbReference>
<name>A0A091A7H7_PAEMA</name>
<dbReference type="AlphaFoldDB" id="A0A091A7H7"/>